<dbReference type="InterPro" id="IPR005793">
    <property type="entry name" value="Formyl_trans_C"/>
</dbReference>
<evidence type="ECO:0000313" key="3">
    <source>
        <dbReference type="EMBL" id="VVM97143.1"/>
    </source>
</evidence>
<sequence>MSAKGLATLQSFSNESKKLIAYVVVAKDNNVTNDFFTDIIELAARLGLPILDRSQTPPPASHVIAVSWRWLIELSPQQQLIVFHDSILPRYRGFAPLASALINGDKQLGVTALVASDEYDKGPIIDQEVIEIDYPLRMSQAIDLLLPCYKSLTKKVVNRIIDGSMFGLLQNEAEATYSLWRDDEDYFIDWRADAHYIQRFVDALGPPYKGAATTIGGEVYRIRKCQPLPDVEIENRDVGKVIFVVNGNPIVVCGTGLLKILELTKTDSETNALPLAKFRSRFVSSVKNPE</sequence>
<dbReference type="AlphaFoldDB" id="A0A5E6U1K1"/>
<dbReference type="EMBL" id="CABVHK010000010">
    <property type="protein sequence ID" value="VVM97143.1"/>
    <property type="molecule type" value="Genomic_DNA"/>
</dbReference>
<protein>
    <submittedName>
        <fullName evidence="3">Bifunctional polymyxin resistance protein ArnA</fullName>
    </submittedName>
</protein>
<dbReference type="Pfam" id="PF00551">
    <property type="entry name" value="Formyl_trans_N"/>
    <property type="match status" value="1"/>
</dbReference>
<dbReference type="PANTHER" id="PTHR11138">
    <property type="entry name" value="METHIONYL-TRNA FORMYLTRANSFERASE"/>
    <property type="match status" value="1"/>
</dbReference>
<evidence type="ECO:0000259" key="2">
    <source>
        <dbReference type="Pfam" id="PF02911"/>
    </source>
</evidence>
<dbReference type="Proteomes" id="UP000326953">
    <property type="component" value="Unassembled WGS sequence"/>
</dbReference>
<organism evidence="3 4">
    <name type="scientific">Pseudomonas fluorescens</name>
    <dbReference type="NCBI Taxonomy" id="294"/>
    <lineage>
        <taxon>Bacteria</taxon>
        <taxon>Pseudomonadati</taxon>
        <taxon>Pseudomonadota</taxon>
        <taxon>Gammaproteobacteria</taxon>
        <taxon>Pseudomonadales</taxon>
        <taxon>Pseudomonadaceae</taxon>
        <taxon>Pseudomonas</taxon>
    </lineage>
</organism>
<dbReference type="InterPro" id="IPR011034">
    <property type="entry name" value="Formyl_transferase-like_C_sf"/>
</dbReference>
<dbReference type="GO" id="GO:0004479">
    <property type="term" value="F:methionyl-tRNA formyltransferase activity"/>
    <property type="evidence" value="ECO:0007669"/>
    <property type="project" value="TreeGrafter"/>
</dbReference>
<dbReference type="GO" id="GO:0005829">
    <property type="term" value="C:cytosol"/>
    <property type="evidence" value="ECO:0007669"/>
    <property type="project" value="TreeGrafter"/>
</dbReference>
<evidence type="ECO:0000313" key="4">
    <source>
        <dbReference type="Proteomes" id="UP000326953"/>
    </source>
</evidence>
<proteinExistence type="predicted"/>
<reference evidence="3 4" key="1">
    <citation type="submission" date="2019-09" db="EMBL/GenBank/DDBJ databases">
        <authorList>
            <person name="Chandra G."/>
            <person name="Truman W A."/>
        </authorList>
    </citation>
    <scope>NUCLEOTIDE SEQUENCE [LARGE SCALE GENOMIC DNA]</scope>
    <source>
        <strain evidence="3">PS662</strain>
    </source>
</reference>
<dbReference type="InterPro" id="IPR036477">
    <property type="entry name" value="Formyl_transf_N_sf"/>
</dbReference>
<dbReference type="PANTHER" id="PTHR11138:SF5">
    <property type="entry name" value="METHIONYL-TRNA FORMYLTRANSFERASE, MITOCHONDRIAL"/>
    <property type="match status" value="1"/>
</dbReference>
<dbReference type="Pfam" id="PF02911">
    <property type="entry name" value="Formyl_trans_C"/>
    <property type="match status" value="1"/>
</dbReference>
<name>A0A5E6U1K1_PSEFL</name>
<dbReference type="SUPFAM" id="SSF53328">
    <property type="entry name" value="Formyltransferase"/>
    <property type="match status" value="1"/>
</dbReference>
<feature type="domain" description="Formyl transferase C-terminal" evidence="2">
    <location>
        <begin position="183"/>
        <end position="267"/>
    </location>
</feature>
<evidence type="ECO:0000259" key="1">
    <source>
        <dbReference type="Pfam" id="PF00551"/>
    </source>
</evidence>
<dbReference type="Gene3D" id="3.40.50.12230">
    <property type="match status" value="1"/>
</dbReference>
<feature type="domain" description="Formyl transferase N-terminal" evidence="1">
    <location>
        <begin position="76"/>
        <end position="133"/>
    </location>
</feature>
<dbReference type="SUPFAM" id="SSF50486">
    <property type="entry name" value="FMT C-terminal domain-like"/>
    <property type="match status" value="1"/>
</dbReference>
<dbReference type="InterPro" id="IPR002376">
    <property type="entry name" value="Formyl_transf_N"/>
</dbReference>
<gene>
    <name evidence="3" type="primary">arnA</name>
    <name evidence="3" type="ORF">PS662_03150</name>
</gene>
<accession>A0A5E6U1K1</accession>